<feature type="compositionally biased region" description="Basic and acidic residues" evidence="6">
    <location>
        <begin position="17"/>
        <end position="36"/>
    </location>
</feature>
<dbReference type="PANTHER" id="PTHR12271:SF138">
    <property type="entry name" value="GH05885P"/>
    <property type="match status" value="1"/>
</dbReference>
<organism evidence="9 10">
    <name type="scientific">Aedes albopictus</name>
    <name type="common">Asian tiger mosquito</name>
    <name type="synonym">Stegomyia albopicta</name>
    <dbReference type="NCBI Taxonomy" id="7160"/>
    <lineage>
        <taxon>Eukaryota</taxon>
        <taxon>Metazoa</taxon>
        <taxon>Ecdysozoa</taxon>
        <taxon>Arthropoda</taxon>
        <taxon>Hexapoda</taxon>
        <taxon>Insecta</taxon>
        <taxon>Pterygota</taxon>
        <taxon>Neoptera</taxon>
        <taxon>Endopterygota</taxon>
        <taxon>Diptera</taxon>
        <taxon>Nematocera</taxon>
        <taxon>Culicoidea</taxon>
        <taxon>Culicidae</taxon>
        <taxon>Culicinae</taxon>
        <taxon>Aedini</taxon>
        <taxon>Aedes</taxon>
        <taxon>Stegomyia</taxon>
    </lineage>
</organism>
<dbReference type="InterPro" id="IPR043519">
    <property type="entry name" value="NT_sf"/>
</dbReference>
<dbReference type="PANTHER" id="PTHR12271">
    <property type="entry name" value="POLY A POLYMERASE CID PAP -RELATED"/>
    <property type="match status" value="1"/>
</dbReference>
<dbReference type="InterPro" id="IPR054708">
    <property type="entry name" value="MTPAP-like_central"/>
</dbReference>
<dbReference type="Proteomes" id="UP000069940">
    <property type="component" value="Unassembled WGS sequence"/>
</dbReference>
<comment type="cofactor">
    <cofactor evidence="1">
        <name>Mn(2+)</name>
        <dbReference type="ChEBI" id="CHEBI:29035"/>
    </cofactor>
</comment>
<feature type="region of interest" description="Disordered" evidence="6">
    <location>
        <begin position="1"/>
        <end position="66"/>
    </location>
</feature>
<dbReference type="EnsemblMetazoa" id="AALFPA23_012232.R17479">
    <property type="protein sequence ID" value="AALFPA23_012232.P17479"/>
    <property type="gene ID" value="AALFPA23_012232"/>
</dbReference>
<evidence type="ECO:0000313" key="10">
    <source>
        <dbReference type="Proteomes" id="UP000069940"/>
    </source>
</evidence>
<sequence length="662" mass="76478">MADDQQQAGPSNQPEQQPKDDGKEQKPQGDGKEQKPQGRKRKLSAKRQNTNKRNNGNSDTEVDPDPEKIRFLLDPVLNALRSLLNGNENETMKALIATLQPSQIEIEMALTKVKMDLDRVLGFPNNAYQIYDFGSIKSGLAFRDSDLDFYIHYERNSESKQEQTKLIHIIHGRMLRDGTFHGLVKILGAKVPLLRAIHGPTNLTCDINFSNARGCYNSKFIFAVTRFDPRIHKLAIIIKFWAKCAFLLTNHRQMNTYCIIMMLIFYLQTKKLPLLPAVQDLQKGVPRVAFGPWNLGYPKDIKFTSMNKEAIRMLLQNFFKYYSTFEFEKNLISPFVGRLCAVEEMKQKKVRELQPYYRAVEHQNYPEFNYGTQISIQDPFELNMNIGGVCNSAAHFEQIKLSFKTAHEVMCANNSEPFSKVLENLFTKTKRYQKQTKNAVVSVVSKNGTVPKTVDVSAHWRICRLLPVEYELFIVRQVLLARKTDKEAIITERQIKDVWADCMLDFIEDILQKIYLCKVEPIKDAERASSVPNNIRKEDVRTFELSCERQVIFKRARLQINNEQELNNEIAISKNRWEMNRPLVFSSRVDMFKSNDAIEFHIPEEHHKNGSIRVFIESCFLTQIRKCIKGYFKVMLYKAEEKAKAALETAAMESEGQAQTAQ</sequence>
<evidence type="ECO:0000256" key="2">
    <source>
        <dbReference type="ARBA" id="ARBA00001946"/>
    </source>
</evidence>
<evidence type="ECO:0000256" key="4">
    <source>
        <dbReference type="ARBA" id="ARBA00022723"/>
    </source>
</evidence>
<proteinExistence type="predicted"/>
<accession>A0ABM1YUC8</accession>
<protein>
    <recommendedName>
        <fullName evidence="11">PAP-associated domain-containing protein</fullName>
    </recommendedName>
</protein>
<keyword evidence="3" id="KW-0808">Transferase</keyword>
<feature type="compositionally biased region" description="Polar residues" evidence="6">
    <location>
        <begin position="46"/>
        <end position="59"/>
    </location>
</feature>
<keyword evidence="5" id="KW-0460">Magnesium</keyword>
<feature type="domain" description="Poly(A) RNA polymerase mitochondrial-like central palm" evidence="8">
    <location>
        <begin position="90"/>
        <end position="221"/>
    </location>
</feature>
<feature type="compositionally biased region" description="Polar residues" evidence="6">
    <location>
        <begin position="1"/>
        <end position="16"/>
    </location>
</feature>
<evidence type="ECO:0000259" key="8">
    <source>
        <dbReference type="Pfam" id="PF22600"/>
    </source>
</evidence>
<evidence type="ECO:0000256" key="3">
    <source>
        <dbReference type="ARBA" id="ARBA00022679"/>
    </source>
</evidence>
<reference evidence="9" key="2">
    <citation type="submission" date="2025-05" db="UniProtKB">
        <authorList>
            <consortium name="EnsemblMetazoa"/>
        </authorList>
    </citation>
    <scope>IDENTIFICATION</scope>
    <source>
        <strain evidence="9">Foshan</strain>
    </source>
</reference>
<dbReference type="Pfam" id="PF03828">
    <property type="entry name" value="PAP_assoc"/>
    <property type="match status" value="1"/>
</dbReference>
<dbReference type="RefSeq" id="XP_019536486.3">
    <property type="nucleotide sequence ID" value="XM_019680941.3"/>
</dbReference>
<dbReference type="Pfam" id="PF22600">
    <property type="entry name" value="MTPAP-like_central"/>
    <property type="match status" value="1"/>
</dbReference>
<dbReference type="GeneID" id="109407765"/>
<feature type="domain" description="PAP-associated" evidence="7">
    <location>
        <begin position="314"/>
        <end position="383"/>
    </location>
</feature>
<evidence type="ECO:0008006" key="11">
    <source>
        <dbReference type="Google" id="ProtNLM"/>
    </source>
</evidence>
<dbReference type="Gene3D" id="3.30.460.10">
    <property type="entry name" value="Beta Polymerase, domain 2"/>
    <property type="match status" value="1"/>
</dbReference>
<dbReference type="SUPFAM" id="SSF81631">
    <property type="entry name" value="PAP/OAS1 substrate-binding domain"/>
    <property type="match status" value="1"/>
</dbReference>
<reference evidence="10" key="1">
    <citation type="journal article" date="2015" name="Proc. Natl. Acad. Sci. U.S.A.">
        <title>Genome sequence of the Asian Tiger mosquito, Aedes albopictus, reveals insights into its biology, genetics, and evolution.</title>
        <authorList>
            <person name="Chen X.G."/>
            <person name="Jiang X."/>
            <person name="Gu J."/>
            <person name="Xu M."/>
            <person name="Wu Y."/>
            <person name="Deng Y."/>
            <person name="Zhang C."/>
            <person name="Bonizzoni M."/>
            <person name="Dermauw W."/>
            <person name="Vontas J."/>
            <person name="Armbruster P."/>
            <person name="Huang X."/>
            <person name="Yang Y."/>
            <person name="Zhang H."/>
            <person name="He W."/>
            <person name="Peng H."/>
            <person name="Liu Y."/>
            <person name="Wu K."/>
            <person name="Chen J."/>
            <person name="Lirakis M."/>
            <person name="Topalis P."/>
            <person name="Van Leeuwen T."/>
            <person name="Hall A.B."/>
            <person name="Jiang X."/>
            <person name="Thorpe C."/>
            <person name="Mueller R.L."/>
            <person name="Sun C."/>
            <person name="Waterhouse R.M."/>
            <person name="Yan G."/>
            <person name="Tu Z.J."/>
            <person name="Fang X."/>
            <person name="James A.A."/>
        </authorList>
    </citation>
    <scope>NUCLEOTIDE SEQUENCE [LARGE SCALE GENOMIC DNA]</scope>
    <source>
        <strain evidence="10">Foshan</strain>
    </source>
</reference>
<dbReference type="InterPro" id="IPR002058">
    <property type="entry name" value="PAP_assoc"/>
</dbReference>
<keyword evidence="4" id="KW-0479">Metal-binding</keyword>
<comment type="cofactor">
    <cofactor evidence="2">
        <name>Mg(2+)</name>
        <dbReference type="ChEBI" id="CHEBI:18420"/>
    </cofactor>
</comment>
<evidence type="ECO:0000256" key="5">
    <source>
        <dbReference type="ARBA" id="ARBA00022842"/>
    </source>
</evidence>
<dbReference type="SUPFAM" id="SSF81301">
    <property type="entry name" value="Nucleotidyltransferase"/>
    <property type="match status" value="1"/>
</dbReference>
<keyword evidence="10" id="KW-1185">Reference proteome</keyword>
<evidence type="ECO:0000256" key="6">
    <source>
        <dbReference type="SAM" id="MobiDB-lite"/>
    </source>
</evidence>
<evidence type="ECO:0000259" key="7">
    <source>
        <dbReference type="Pfam" id="PF03828"/>
    </source>
</evidence>
<dbReference type="Gene3D" id="1.10.1410.10">
    <property type="match status" value="1"/>
</dbReference>
<name>A0ABM1YUC8_AEDAL</name>
<evidence type="ECO:0000313" key="9">
    <source>
        <dbReference type="EnsemblMetazoa" id="AALFPA23_012232.P17479"/>
    </source>
</evidence>
<dbReference type="CDD" id="cd05402">
    <property type="entry name" value="NT_PAP_TUTase"/>
    <property type="match status" value="1"/>
</dbReference>
<evidence type="ECO:0000256" key="1">
    <source>
        <dbReference type="ARBA" id="ARBA00001936"/>
    </source>
</evidence>